<accession>A0A1H2CUS5</accession>
<organism evidence="2 3">
    <name type="scientific">Actinoplanes derwentensis</name>
    <dbReference type="NCBI Taxonomy" id="113562"/>
    <lineage>
        <taxon>Bacteria</taxon>
        <taxon>Bacillati</taxon>
        <taxon>Actinomycetota</taxon>
        <taxon>Actinomycetes</taxon>
        <taxon>Micromonosporales</taxon>
        <taxon>Micromonosporaceae</taxon>
        <taxon>Actinoplanes</taxon>
    </lineage>
</organism>
<keyword evidence="2" id="KW-0808">Transferase</keyword>
<dbReference type="RefSeq" id="WP_092550695.1">
    <property type="nucleotide sequence ID" value="NZ_BOMJ01000003.1"/>
</dbReference>
<dbReference type="AlphaFoldDB" id="A0A1H2CUS5"/>
<name>A0A1H2CUS5_9ACTN</name>
<gene>
    <name evidence="2" type="ORF">SAMN04489716_6910</name>
</gene>
<proteinExistence type="predicted"/>
<evidence type="ECO:0000313" key="3">
    <source>
        <dbReference type="Proteomes" id="UP000198688"/>
    </source>
</evidence>
<sequence length="511" mass="56826">MHQVDARTRAALANAQTARDRIHITGQLAGDVWRSVARVLILLGGRYETNRSAFIFEFDPRPALRAVIASGMCFSATKDDGYVPTPDWLAEQLTTTCPFSDLARMPPGSRILEPSAGDGQIVRAILEANDELHVVAVEPNTARAAKLDGHPDRVTVIDTTFEEYAAGPGRAELFDGVVMNPPFSAPGQPALWIDHVMTAWNMLEPGGRLVAVVPNGFSFRRDRQHKDVRRLVEDFGGWENLPDDTFDGLKTCVIWMARPVRGHEGLPPYLFRHYPDAIEPVPVRYPWLTTRAVQEAPVQVWHDPSTNRERVFRYRAQCWGCGWLLWQFDGNDDMALGEHAAPASLDADEDGKVGPTIGLCITCANTSDTKRAAEKAAHEIWKSPPTKTVPVSVWSLLLWSGGMLPVSDLERERHTRVQAAMRAAFGLSEHTPETDLIDVQQAWRGGRDRLAARYLQAYADRLDVDADLDDVDRAALLWRSDRYAPPIEVAETSDPWGVMFGQMHLDLGAAI</sequence>
<dbReference type="InterPro" id="IPR007848">
    <property type="entry name" value="Small_mtfrase_dom"/>
</dbReference>
<dbReference type="InterPro" id="IPR029063">
    <property type="entry name" value="SAM-dependent_MTases_sf"/>
</dbReference>
<keyword evidence="3" id="KW-1185">Reference proteome</keyword>
<dbReference type="SUPFAM" id="SSF53335">
    <property type="entry name" value="S-adenosyl-L-methionine-dependent methyltransferases"/>
    <property type="match status" value="1"/>
</dbReference>
<dbReference type="GO" id="GO:0032259">
    <property type="term" value="P:methylation"/>
    <property type="evidence" value="ECO:0007669"/>
    <property type="project" value="UniProtKB-KW"/>
</dbReference>
<evidence type="ECO:0000259" key="1">
    <source>
        <dbReference type="Pfam" id="PF05175"/>
    </source>
</evidence>
<dbReference type="Pfam" id="PF05175">
    <property type="entry name" value="MTS"/>
    <property type="match status" value="1"/>
</dbReference>
<feature type="domain" description="Methyltransferase small" evidence="1">
    <location>
        <begin position="109"/>
        <end position="215"/>
    </location>
</feature>
<dbReference type="PRINTS" id="PR00507">
    <property type="entry name" value="N12N6MTFRASE"/>
</dbReference>
<protein>
    <submittedName>
        <fullName evidence="2">Methyltransferase domain-containing protein</fullName>
    </submittedName>
</protein>
<dbReference type="Proteomes" id="UP000198688">
    <property type="component" value="Chromosome I"/>
</dbReference>
<evidence type="ECO:0000313" key="2">
    <source>
        <dbReference type="EMBL" id="SDT74211.1"/>
    </source>
</evidence>
<keyword evidence="2" id="KW-0489">Methyltransferase</keyword>
<reference evidence="2 3" key="1">
    <citation type="submission" date="2016-10" db="EMBL/GenBank/DDBJ databases">
        <authorList>
            <person name="de Groot N.N."/>
        </authorList>
    </citation>
    <scope>NUCLEOTIDE SEQUENCE [LARGE SCALE GENOMIC DNA]</scope>
    <source>
        <strain evidence="2 3">DSM 43941</strain>
    </source>
</reference>
<dbReference type="OrthoDB" id="270332at2"/>
<dbReference type="STRING" id="113562.SAMN04489716_6910"/>
<dbReference type="Gene3D" id="3.40.50.150">
    <property type="entry name" value="Vaccinia Virus protein VP39"/>
    <property type="match status" value="1"/>
</dbReference>
<dbReference type="GO" id="GO:0008168">
    <property type="term" value="F:methyltransferase activity"/>
    <property type="evidence" value="ECO:0007669"/>
    <property type="project" value="UniProtKB-KW"/>
</dbReference>
<dbReference type="CDD" id="cd02440">
    <property type="entry name" value="AdoMet_MTases"/>
    <property type="match status" value="1"/>
</dbReference>
<dbReference type="EMBL" id="LT629758">
    <property type="protein sequence ID" value="SDT74211.1"/>
    <property type="molecule type" value="Genomic_DNA"/>
</dbReference>
<dbReference type="REBASE" id="162999">
    <property type="entry name" value="M2.Ade43941ORF6909P"/>
</dbReference>